<sequence>MPKSAKKRKDKAADFSKAKLKLGRGKQVASNVVDTSFKARSIVLPTQRIALSQNDSVPTTRRGLTLDDLLVHLKHHNAGTRKDAIVGLRELLDSHRELLDSSLTALVNGSVRAIGDEDADVRKGLLTFFSWLFPRIPKEDLVPHTPLLLLFTTSAQTHIFPEIRIDAIRFLNIILEHIPQTVVTGWGGGNNGHGFRILEGYLGILNAGTNFGETDGTPRVTSTASVILTSGSKLIVLDSLETFLRHALSSISSISLSDKSPTLHSWYLLSSFLNQEAYHSFSELLQPGVGGSKSRDHRYWQPEVETGAPNDNFPRFISSTHLVFGGHQTLSDLFNRDTIANLYKRGIVNDTNAVLVARLARALHPTLVATFLDCAPSVFAPNSNLPDTEVQLIVAVVRIVHILYNAIMQNPVSVPKLSNSTSEDLKNFLGYMSPYFPFRLTGSYDAKQAFQDVNLVFCELTSLLLLENEKELVPVVRLKGKQGLSSVNETKVSLSIQILRVSEYVIQLLRGESIVTRLGKPLTAAAYLALLPTIWALLNDVTATHRSTSSDVLKATVEHALKASSKSALKQMSIEFIAQLVLLNTEPHYKGYFLLGRNTEEDQKLEDWVTHLPQTLWELGSSNLLVTETIFRFLLIIIHRKSSLIHAKTIASLQSKLVPYFIITHAIRGNLPGPYTKLPTPSYLRRLALDLVVTINQGHVHDDALSVAVDIAVDGTKEQAYWAHIQKSIHHGI</sequence>
<protein>
    <recommendedName>
        <fullName evidence="5">Pre-rRNA-processing protein</fullName>
    </recommendedName>
</protein>
<comment type="function">
    <text evidence="1 5">Component of the RIX1 complex required for processing of ITS2 sequences from 35S pre-rRNA.</text>
</comment>
<comment type="subunit">
    <text evidence="5">Component of the RIX1 complex.</text>
</comment>
<name>A0A9P6CCM8_9AGAR</name>
<keyword evidence="5" id="KW-0698">rRNA processing</keyword>
<dbReference type="GO" id="GO:0005634">
    <property type="term" value="C:nucleus"/>
    <property type="evidence" value="ECO:0007669"/>
    <property type="project" value="UniProtKB-SubCell"/>
</dbReference>
<dbReference type="OrthoDB" id="361362at2759"/>
<feature type="domain" description="Pre-rRNA-processing protein Ipi1 N-terminal" evidence="6">
    <location>
        <begin position="139"/>
        <end position="244"/>
    </location>
</feature>
<comment type="subcellular location">
    <subcellularLocation>
        <location evidence="2 5">Nucleus</location>
    </subcellularLocation>
</comment>
<proteinExistence type="inferred from homology"/>
<dbReference type="PANTHER" id="PTHR16056:SF2">
    <property type="entry name" value="TESTIS-EXPRESSED PROTEIN 10"/>
    <property type="match status" value="1"/>
</dbReference>
<evidence type="ECO:0000259" key="6">
    <source>
        <dbReference type="Pfam" id="PF12333"/>
    </source>
</evidence>
<comment type="caution">
    <text evidence="7">The sequence shown here is derived from an EMBL/GenBank/DDBJ whole genome shotgun (WGS) entry which is preliminary data.</text>
</comment>
<reference evidence="7" key="1">
    <citation type="submission" date="2020-11" db="EMBL/GenBank/DDBJ databases">
        <authorList>
            <consortium name="DOE Joint Genome Institute"/>
            <person name="Ahrendt S."/>
            <person name="Riley R."/>
            <person name="Andreopoulos W."/>
            <person name="Labutti K."/>
            <person name="Pangilinan J."/>
            <person name="Ruiz-Duenas F.J."/>
            <person name="Barrasa J.M."/>
            <person name="Sanchez-Garcia M."/>
            <person name="Camarero S."/>
            <person name="Miyauchi S."/>
            <person name="Serrano A."/>
            <person name="Linde D."/>
            <person name="Babiker R."/>
            <person name="Drula E."/>
            <person name="Ayuso-Fernandez I."/>
            <person name="Pacheco R."/>
            <person name="Padilla G."/>
            <person name="Ferreira P."/>
            <person name="Barriuso J."/>
            <person name="Kellner H."/>
            <person name="Castanera R."/>
            <person name="Alfaro M."/>
            <person name="Ramirez L."/>
            <person name="Pisabarro A.G."/>
            <person name="Kuo A."/>
            <person name="Tritt A."/>
            <person name="Lipzen A."/>
            <person name="He G."/>
            <person name="Yan M."/>
            <person name="Ng V."/>
            <person name="Cullen D."/>
            <person name="Martin F."/>
            <person name="Rosso M.-N."/>
            <person name="Henrissat B."/>
            <person name="Hibbett D."/>
            <person name="Martinez A.T."/>
            <person name="Grigoriev I.V."/>
        </authorList>
    </citation>
    <scope>NUCLEOTIDE SEQUENCE</scope>
    <source>
        <strain evidence="7">CBS 247.69</strain>
    </source>
</reference>
<evidence type="ECO:0000256" key="2">
    <source>
        <dbReference type="ARBA" id="ARBA00004123"/>
    </source>
</evidence>
<dbReference type="Pfam" id="PF12333">
    <property type="entry name" value="Ipi1_N"/>
    <property type="match status" value="1"/>
</dbReference>
<evidence type="ECO:0000256" key="5">
    <source>
        <dbReference type="RuleBase" id="RU368021"/>
    </source>
</evidence>
<evidence type="ECO:0000256" key="3">
    <source>
        <dbReference type="ARBA" id="ARBA00006427"/>
    </source>
</evidence>
<evidence type="ECO:0000256" key="1">
    <source>
        <dbReference type="ARBA" id="ARBA00002355"/>
    </source>
</evidence>
<dbReference type="InterPro" id="IPR016024">
    <property type="entry name" value="ARM-type_fold"/>
</dbReference>
<keyword evidence="8" id="KW-1185">Reference proteome</keyword>
<comment type="similarity">
    <text evidence="3 5">Belongs to the IPI1/TEX10 family.</text>
</comment>
<dbReference type="Proteomes" id="UP000807353">
    <property type="component" value="Unassembled WGS sequence"/>
</dbReference>
<dbReference type="SUPFAM" id="SSF48371">
    <property type="entry name" value="ARM repeat"/>
    <property type="match status" value="1"/>
</dbReference>
<keyword evidence="5" id="KW-0690">Ribosome biogenesis</keyword>
<dbReference type="AlphaFoldDB" id="A0A9P6CCM8"/>
<accession>A0A9P6CCM8</accession>
<evidence type="ECO:0000313" key="8">
    <source>
        <dbReference type="Proteomes" id="UP000807353"/>
    </source>
</evidence>
<dbReference type="InterPro" id="IPR024679">
    <property type="entry name" value="Ipi1_N"/>
</dbReference>
<dbReference type="GO" id="GO:0120330">
    <property type="term" value="C:rixosome complex"/>
    <property type="evidence" value="ECO:0007669"/>
    <property type="project" value="UniProtKB-UniRule"/>
</dbReference>
<gene>
    <name evidence="7" type="ORF">BDZ94DRAFT_1374995</name>
</gene>
<dbReference type="PANTHER" id="PTHR16056">
    <property type="entry name" value="REGULATOR OF MICROTUBULE DYNAMICS PROTEIN"/>
    <property type="match status" value="1"/>
</dbReference>
<dbReference type="InterPro" id="IPR011989">
    <property type="entry name" value="ARM-like"/>
</dbReference>
<keyword evidence="4 5" id="KW-0539">Nucleus</keyword>
<evidence type="ECO:0000313" key="7">
    <source>
        <dbReference type="EMBL" id="KAF9460822.1"/>
    </source>
</evidence>
<dbReference type="Gene3D" id="1.25.10.10">
    <property type="entry name" value="Leucine-rich Repeat Variant"/>
    <property type="match status" value="1"/>
</dbReference>
<organism evidence="7 8">
    <name type="scientific">Collybia nuda</name>
    <dbReference type="NCBI Taxonomy" id="64659"/>
    <lineage>
        <taxon>Eukaryota</taxon>
        <taxon>Fungi</taxon>
        <taxon>Dikarya</taxon>
        <taxon>Basidiomycota</taxon>
        <taxon>Agaricomycotina</taxon>
        <taxon>Agaricomycetes</taxon>
        <taxon>Agaricomycetidae</taxon>
        <taxon>Agaricales</taxon>
        <taxon>Tricholomatineae</taxon>
        <taxon>Clitocybaceae</taxon>
        <taxon>Collybia</taxon>
    </lineage>
</organism>
<evidence type="ECO:0000256" key="4">
    <source>
        <dbReference type="ARBA" id="ARBA00023242"/>
    </source>
</evidence>
<dbReference type="GO" id="GO:0006364">
    <property type="term" value="P:rRNA processing"/>
    <property type="evidence" value="ECO:0007669"/>
    <property type="project" value="UniProtKB-UniRule"/>
</dbReference>
<dbReference type="EMBL" id="MU150293">
    <property type="protein sequence ID" value="KAF9460822.1"/>
    <property type="molecule type" value="Genomic_DNA"/>
</dbReference>